<reference evidence="1 2" key="1">
    <citation type="submission" date="2020-04" db="EMBL/GenBank/DDBJ databases">
        <title>Perkinsus chesapeaki whole genome sequence.</title>
        <authorList>
            <person name="Bogema D.R."/>
        </authorList>
    </citation>
    <scope>NUCLEOTIDE SEQUENCE [LARGE SCALE GENOMIC DNA]</scope>
    <source>
        <strain evidence="1">ATCC PRA-425</strain>
    </source>
</reference>
<comment type="caution">
    <text evidence="1">The sequence shown here is derived from an EMBL/GenBank/DDBJ whole genome shotgun (WGS) entry which is preliminary data.</text>
</comment>
<protein>
    <submittedName>
        <fullName evidence="1">Uncharacterized protein</fullName>
    </submittedName>
</protein>
<dbReference type="OrthoDB" id="346808at2759"/>
<keyword evidence="2" id="KW-1185">Reference proteome</keyword>
<dbReference type="EMBL" id="JAAPAO010000024">
    <property type="protein sequence ID" value="KAF4676946.1"/>
    <property type="molecule type" value="Genomic_DNA"/>
</dbReference>
<accession>A0A7J6MZQ3</accession>
<evidence type="ECO:0000313" key="1">
    <source>
        <dbReference type="EMBL" id="KAF4676946.1"/>
    </source>
</evidence>
<evidence type="ECO:0000313" key="2">
    <source>
        <dbReference type="Proteomes" id="UP000591131"/>
    </source>
</evidence>
<organism evidence="1 2">
    <name type="scientific">Perkinsus chesapeaki</name>
    <name type="common">Clam parasite</name>
    <name type="synonym">Perkinsus andrewsi</name>
    <dbReference type="NCBI Taxonomy" id="330153"/>
    <lineage>
        <taxon>Eukaryota</taxon>
        <taxon>Sar</taxon>
        <taxon>Alveolata</taxon>
        <taxon>Perkinsozoa</taxon>
        <taxon>Perkinsea</taxon>
        <taxon>Perkinsida</taxon>
        <taxon>Perkinsidae</taxon>
        <taxon>Perkinsus</taxon>
    </lineage>
</organism>
<sequence length="210" mass="24320">MSSTNAAPIGKRQLTAYDRFIAHKQAASEHEKNQEWRLAAFEWRECFRIRPRDEEVFMKLREAEGRVQGPVPIVVPIRKIVGHFNLAIRYWDAGKGSLALSESYLAGELLEEFGLPLGCALHNMHAIETVSASFRDKDQETAANLVRYPDSVKYSYERATLLFDKRQLTAAYEQLVKCKELMEWKRKVKHFSKPRQDPLMERCGHLRSPQ</sequence>
<name>A0A7J6MZQ3_PERCH</name>
<proteinExistence type="predicted"/>
<dbReference type="Proteomes" id="UP000591131">
    <property type="component" value="Unassembled WGS sequence"/>
</dbReference>
<dbReference type="AlphaFoldDB" id="A0A7J6MZQ3"/>
<gene>
    <name evidence="1" type="ORF">FOL47_004188</name>
</gene>